<reference evidence="4" key="1">
    <citation type="submission" date="2020-04" db="EMBL/GenBank/DDBJ databases">
        <authorList>
            <person name="Alioto T."/>
            <person name="Alioto T."/>
            <person name="Gomez Garrido J."/>
        </authorList>
    </citation>
    <scope>NUCLEOTIDE SEQUENCE</scope>
    <source>
        <strain evidence="4">A484AB</strain>
    </source>
</reference>
<dbReference type="OrthoDB" id="2154780at2759"/>
<dbReference type="InterPro" id="IPR011016">
    <property type="entry name" value="Znf_RING-CH"/>
</dbReference>
<evidence type="ECO:0000256" key="2">
    <source>
        <dbReference type="ARBA" id="ARBA00022771"/>
    </source>
</evidence>
<dbReference type="GO" id="GO:0008270">
    <property type="term" value="F:zinc ion binding"/>
    <property type="evidence" value="ECO:0007669"/>
    <property type="project" value="UniProtKB-KW"/>
</dbReference>
<comment type="caution">
    <text evidence="4">The sequence shown here is derived from an EMBL/GenBank/DDBJ whole genome shotgun (WGS) entry which is preliminary data.</text>
</comment>
<dbReference type="Gene3D" id="3.30.40.10">
    <property type="entry name" value="Zinc/RING finger domain, C3HC4 (zinc finger)"/>
    <property type="match status" value="1"/>
</dbReference>
<evidence type="ECO:0000256" key="1">
    <source>
        <dbReference type="ARBA" id="ARBA00022723"/>
    </source>
</evidence>
<keyword evidence="3" id="KW-0862">Zinc</keyword>
<protein>
    <submittedName>
        <fullName evidence="4">Uncharacterized protein</fullName>
    </submittedName>
</protein>
<dbReference type="CDD" id="cd16495">
    <property type="entry name" value="RING_CH-C4HC3_MARCH"/>
    <property type="match status" value="1"/>
</dbReference>
<dbReference type="PANTHER" id="PTHR20893:SF2">
    <property type="entry name" value="LD08641P"/>
    <property type="match status" value="1"/>
</dbReference>
<keyword evidence="5" id="KW-1185">Reference proteome</keyword>
<dbReference type="InterPro" id="IPR013083">
    <property type="entry name" value="Znf_RING/FYVE/PHD"/>
</dbReference>
<sequence>MSVSYVKPTQMEENISCANMSCVHGSCESGSCVCEVKFSGNACKDLNLGYYIGFGVVFYLISAIAFLQLVFCIRGELQRMARPRILKACHVTIQKLLYIYVIVAAGSRGVYYTTELTLPQQWRVDLFAVYYPFVICSFTAVICFWAEAFHLSGWTAEKSQFLKKSSQFFLVFNLFIFTVMLAQIISTKTVKDSQTLMLLADVFSGCFVFLMFTVLIFFLIYGIEIFCKVEGAFTSGSNVVNWAQLSMSRLGLVAQAIFQLAAAVFFLCDVLQRKWKYRTGVESRNALEIVARISELAVALWFPCVLWNCFRPHELWILNPKKLIKVSLIEEATDEDETTVLLGGQKCYNTMNDNLKKEKANQYDCWVCYDADRTDAGAMIFPCKCKGDVAAVHQNCLKRWLMELSLDSDEVPRCRVCKTKYVISEDKKCVPSGFKLRHYVQTFFIIAVMISVAVGTYRFCVDNGSTLSKVGFVGIALICECMLFRWLGFSFVAAYQRVRLAAIIVIGRKVENNGSQ</sequence>
<dbReference type="Proteomes" id="UP001152795">
    <property type="component" value="Unassembled WGS sequence"/>
</dbReference>
<proteinExistence type="predicted"/>
<keyword evidence="2" id="KW-0863">Zinc-finger</keyword>
<evidence type="ECO:0000256" key="3">
    <source>
        <dbReference type="ARBA" id="ARBA00022833"/>
    </source>
</evidence>
<name>A0A7D9DVG0_PARCT</name>
<evidence type="ECO:0000313" key="4">
    <source>
        <dbReference type="EMBL" id="CAB3992319.1"/>
    </source>
</evidence>
<organism evidence="4 5">
    <name type="scientific">Paramuricea clavata</name>
    <name type="common">Red gorgonian</name>
    <name type="synonym">Violescent sea-whip</name>
    <dbReference type="NCBI Taxonomy" id="317549"/>
    <lineage>
        <taxon>Eukaryota</taxon>
        <taxon>Metazoa</taxon>
        <taxon>Cnidaria</taxon>
        <taxon>Anthozoa</taxon>
        <taxon>Octocorallia</taxon>
        <taxon>Malacalcyonacea</taxon>
        <taxon>Plexauridae</taxon>
        <taxon>Paramuricea</taxon>
    </lineage>
</organism>
<dbReference type="SUPFAM" id="SSF57850">
    <property type="entry name" value="RING/U-box"/>
    <property type="match status" value="1"/>
</dbReference>
<evidence type="ECO:0000313" key="5">
    <source>
        <dbReference type="Proteomes" id="UP001152795"/>
    </source>
</evidence>
<dbReference type="AlphaFoldDB" id="A0A7D9DVG0"/>
<dbReference type="Pfam" id="PF12906">
    <property type="entry name" value="RINGv"/>
    <property type="match status" value="1"/>
</dbReference>
<dbReference type="EMBL" id="CACRXK020002022">
    <property type="protein sequence ID" value="CAB3992319.1"/>
    <property type="molecule type" value="Genomic_DNA"/>
</dbReference>
<keyword evidence="1" id="KW-0479">Metal-binding</keyword>
<gene>
    <name evidence="4" type="ORF">PACLA_8A062151</name>
</gene>
<dbReference type="PROSITE" id="PS51292">
    <property type="entry name" value="ZF_RING_CH"/>
    <property type="match status" value="1"/>
</dbReference>
<dbReference type="PANTHER" id="PTHR20893">
    <property type="entry name" value="LD08641P"/>
    <property type="match status" value="1"/>
</dbReference>
<dbReference type="SMART" id="SM00744">
    <property type="entry name" value="RINGv"/>
    <property type="match status" value="1"/>
</dbReference>
<accession>A0A7D9DVG0</accession>